<protein>
    <submittedName>
        <fullName evidence="2">Uncharacterized protein</fullName>
    </submittedName>
</protein>
<sequence length="80" mass="8568">MLQQGSPHQSLFPVLQACLRGEGGRSFSAVRCAERCPAGSQSDRGVTAALWLGNHCPTGGLHQSENKTERDHAHGFDPLV</sequence>
<feature type="region of interest" description="Disordered" evidence="1">
    <location>
        <begin position="59"/>
        <end position="80"/>
    </location>
</feature>
<accession>A0A0B1TJM1</accession>
<proteinExistence type="predicted"/>
<dbReference type="AlphaFoldDB" id="A0A0B1TJM1"/>
<organism evidence="2 3">
    <name type="scientific">Oesophagostomum dentatum</name>
    <name type="common">Nodular worm</name>
    <dbReference type="NCBI Taxonomy" id="61180"/>
    <lineage>
        <taxon>Eukaryota</taxon>
        <taxon>Metazoa</taxon>
        <taxon>Ecdysozoa</taxon>
        <taxon>Nematoda</taxon>
        <taxon>Chromadorea</taxon>
        <taxon>Rhabditida</taxon>
        <taxon>Rhabditina</taxon>
        <taxon>Rhabditomorpha</taxon>
        <taxon>Strongyloidea</taxon>
        <taxon>Strongylidae</taxon>
        <taxon>Oesophagostomum</taxon>
    </lineage>
</organism>
<name>A0A0B1TJM1_OESDE</name>
<keyword evidence="3" id="KW-1185">Reference proteome</keyword>
<dbReference type="EMBL" id="KN549915">
    <property type="protein sequence ID" value="KHJ95590.1"/>
    <property type="molecule type" value="Genomic_DNA"/>
</dbReference>
<feature type="compositionally biased region" description="Basic and acidic residues" evidence="1">
    <location>
        <begin position="64"/>
        <end position="80"/>
    </location>
</feature>
<evidence type="ECO:0000256" key="1">
    <source>
        <dbReference type="SAM" id="MobiDB-lite"/>
    </source>
</evidence>
<dbReference type="Proteomes" id="UP000053660">
    <property type="component" value="Unassembled WGS sequence"/>
</dbReference>
<evidence type="ECO:0000313" key="3">
    <source>
        <dbReference type="Proteomes" id="UP000053660"/>
    </source>
</evidence>
<evidence type="ECO:0000313" key="2">
    <source>
        <dbReference type="EMBL" id="KHJ95590.1"/>
    </source>
</evidence>
<gene>
    <name evidence="2" type="ORF">OESDEN_04468</name>
</gene>
<reference evidence="2 3" key="1">
    <citation type="submission" date="2014-03" db="EMBL/GenBank/DDBJ databases">
        <title>Draft genome of the hookworm Oesophagostomum dentatum.</title>
        <authorList>
            <person name="Mitreva M."/>
        </authorList>
    </citation>
    <scope>NUCLEOTIDE SEQUENCE [LARGE SCALE GENOMIC DNA]</scope>
    <source>
        <strain evidence="2 3">OD-Hann</strain>
    </source>
</reference>